<dbReference type="PROSITE" id="PS00107">
    <property type="entry name" value="PROTEIN_KINASE_ATP"/>
    <property type="match status" value="1"/>
</dbReference>
<keyword evidence="1 3" id="KW-0547">Nucleotide-binding</keyword>
<feature type="domain" description="Protein kinase" evidence="5">
    <location>
        <begin position="63"/>
        <end position="349"/>
    </location>
</feature>
<evidence type="ECO:0000259" key="5">
    <source>
        <dbReference type="PROSITE" id="PS50011"/>
    </source>
</evidence>
<dbReference type="STRING" id="930990.A0A067MGQ2"/>
<keyword evidence="4" id="KW-0418">Kinase</keyword>
<reference evidence="7" key="1">
    <citation type="journal article" date="2014" name="Proc. Natl. Acad. Sci. U.S.A.">
        <title>Extensive sampling of basidiomycete genomes demonstrates inadequacy of the white-rot/brown-rot paradigm for wood decay fungi.</title>
        <authorList>
            <person name="Riley R."/>
            <person name="Salamov A.A."/>
            <person name="Brown D.W."/>
            <person name="Nagy L.G."/>
            <person name="Floudas D."/>
            <person name="Held B.W."/>
            <person name="Levasseur A."/>
            <person name="Lombard V."/>
            <person name="Morin E."/>
            <person name="Otillar R."/>
            <person name="Lindquist E.A."/>
            <person name="Sun H."/>
            <person name="LaButti K.M."/>
            <person name="Schmutz J."/>
            <person name="Jabbour D."/>
            <person name="Luo H."/>
            <person name="Baker S.E."/>
            <person name="Pisabarro A.G."/>
            <person name="Walton J.D."/>
            <person name="Blanchette R.A."/>
            <person name="Henrissat B."/>
            <person name="Martin F."/>
            <person name="Cullen D."/>
            <person name="Hibbett D.S."/>
            <person name="Grigoriev I.V."/>
        </authorList>
    </citation>
    <scope>NUCLEOTIDE SEQUENCE [LARGE SCALE GENOMIC DNA]</scope>
    <source>
        <strain evidence="7">FD-172 SS1</strain>
    </source>
</reference>
<sequence>MLDRGADVSGYGNSETVLTIMAQFRQNMESSERDDRTAVLCALYSAHKVFPREPPINHLEIKKLQEEAVGSGGFGSCWKGMFLERRRVAMKSLHEDIQDPKVKRRLDREVKTWRDLRHPHVLEFIGLCEIGLATFLVSPWMEHGTATQYLRNGHSERQDCQKLLLQVLTGIQYLHSLEPPVVHGDLKGPNILVSGSGDAVIADFGLSEVMSEASGLENSSSFYKAGSRRWQAPELVNVDSPRDARRTKASDMFAFGRVMIEVYTLVVPFAGSTDGDVNLKAAAGQLPLRPTGQEVRARGLNDRMWKLTKKCCRYEPARRPSADEVIARWQDAVDADVNTGFRASAHHYLRVVLRSLSLRKLV</sequence>
<dbReference type="GO" id="GO:0004674">
    <property type="term" value="F:protein serine/threonine kinase activity"/>
    <property type="evidence" value="ECO:0007669"/>
    <property type="project" value="UniProtKB-KW"/>
</dbReference>
<dbReference type="InterPro" id="IPR051681">
    <property type="entry name" value="Ser/Thr_Kinases-Pseudokinases"/>
</dbReference>
<organism evidence="6 7">
    <name type="scientific">Botryobasidium botryosum (strain FD-172 SS1)</name>
    <dbReference type="NCBI Taxonomy" id="930990"/>
    <lineage>
        <taxon>Eukaryota</taxon>
        <taxon>Fungi</taxon>
        <taxon>Dikarya</taxon>
        <taxon>Basidiomycota</taxon>
        <taxon>Agaricomycotina</taxon>
        <taxon>Agaricomycetes</taxon>
        <taxon>Cantharellales</taxon>
        <taxon>Botryobasidiaceae</taxon>
        <taxon>Botryobasidium</taxon>
    </lineage>
</organism>
<dbReference type="OrthoDB" id="427969at2759"/>
<dbReference type="PROSITE" id="PS50011">
    <property type="entry name" value="PROTEIN_KINASE_DOM"/>
    <property type="match status" value="1"/>
</dbReference>
<dbReference type="Pfam" id="PF00069">
    <property type="entry name" value="Pkinase"/>
    <property type="match status" value="1"/>
</dbReference>
<dbReference type="PROSITE" id="PS00108">
    <property type="entry name" value="PROTEIN_KINASE_ST"/>
    <property type="match status" value="1"/>
</dbReference>
<dbReference type="Gene3D" id="1.10.510.10">
    <property type="entry name" value="Transferase(Phosphotransferase) domain 1"/>
    <property type="match status" value="1"/>
</dbReference>
<dbReference type="InterPro" id="IPR000719">
    <property type="entry name" value="Prot_kinase_dom"/>
</dbReference>
<evidence type="ECO:0000256" key="4">
    <source>
        <dbReference type="RuleBase" id="RU000304"/>
    </source>
</evidence>
<dbReference type="InParanoid" id="A0A067MGQ2"/>
<evidence type="ECO:0000256" key="2">
    <source>
        <dbReference type="ARBA" id="ARBA00022840"/>
    </source>
</evidence>
<dbReference type="EMBL" id="KL198041">
    <property type="protein sequence ID" value="KDQ13850.1"/>
    <property type="molecule type" value="Genomic_DNA"/>
</dbReference>
<feature type="binding site" evidence="3">
    <location>
        <position position="91"/>
    </location>
    <ligand>
        <name>ATP</name>
        <dbReference type="ChEBI" id="CHEBI:30616"/>
    </ligand>
</feature>
<keyword evidence="2 3" id="KW-0067">ATP-binding</keyword>
<dbReference type="PANTHER" id="PTHR44329">
    <property type="entry name" value="SERINE/THREONINE-PROTEIN KINASE TNNI3K-RELATED"/>
    <property type="match status" value="1"/>
</dbReference>
<dbReference type="GO" id="GO:0005524">
    <property type="term" value="F:ATP binding"/>
    <property type="evidence" value="ECO:0007669"/>
    <property type="project" value="UniProtKB-UniRule"/>
</dbReference>
<dbReference type="SUPFAM" id="SSF56112">
    <property type="entry name" value="Protein kinase-like (PK-like)"/>
    <property type="match status" value="1"/>
</dbReference>
<dbReference type="AlphaFoldDB" id="A0A067MGQ2"/>
<comment type="similarity">
    <text evidence="4">Belongs to the protein kinase superfamily.</text>
</comment>
<proteinExistence type="inferred from homology"/>
<gene>
    <name evidence="6" type="ORF">BOTBODRAFT_33287</name>
</gene>
<evidence type="ECO:0000256" key="3">
    <source>
        <dbReference type="PROSITE-ProRule" id="PRU10141"/>
    </source>
</evidence>
<protein>
    <recommendedName>
        <fullName evidence="5">Protein kinase domain-containing protein</fullName>
    </recommendedName>
</protein>
<evidence type="ECO:0000313" key="7">
    <source>
        <dbReference type="Proteomes" id="UP000027195"/>
    </source>
</evidence>
<dbReference type="Proteomes" id="UP000027195">
    <property type="component" value="Unassembled WGS sequence"/>
</dbReference>
<dbReference type="SMART" id="SM00220">
    <property type="entry name" value="S_TKc"/>
    <property type="match status" value="1"/>
</dbReference>
<evidence type="ECO:0000313" key="6">
    <source>
        <dbReference type="EMBL" id="KDQ13850.1"/>
    </source>
</evidence>
<dbReference type="PANTHER" id="PTHR44329:SF214">
    <property type="entry name" value="PROTEIN KINASE DOMAIN-CONTAINING PROTEIN"/>
    <property type="match status" value="1"/>
</dbReference>
<dbReference type="InterPro" id="IPR008271">
    <property type="entry name" value="Ser/Thr_kinase_AS"/>
</dbReference>
<keyword evidence="7" id="KW-1185">Reference proteome</keyword>
<accession>A0A067MGQ2</accession>
<evidence type="ECO:0000256" key="1">
    <source>
        <dbReference type="ARBA" id="ARBA00022741"/>
    </source>
</evidence>
<dbReference type="InterPro" id="IPR011009">
    <property type="entry name" value="Kinase-like_dom_sf"/>
</dbReference>
<dbReference type="HOGENOM" id="CLU_000288_7_18_1"/>
<name>A0A067MGQ2_BOTB1</name>
<keyword evidence="4" id="KW-0808">Transferase</keyword>
<dbReference type="InterPro" id="IPR017441">
    <property type="entry name" value="Protein_kinase_ATP_BS"/>
</dbReference>
<keyword evidence="4" id="KW-0723">Serine/threonine-protein kinase</keyword>